<evidence type="ECO:0000313" key="6">
    <source>
        <dbReference type="EMBL" id="CAJ0936791.1"/>
    </source>
</evidence>
<feature type="domain" description="EZH1/2 MCSS" evidence="5">
    <location>
        <begin position="168"/>
        <end position="209"/>
    </location>
</feature>
<feature type="compositionally biased region" description="Basic and acidic residues" evidence="3">
    <location>
        <begin position="36"/>
        <end position="57"/>
    </location>
</feature>
<organism evidence="6 7">
    <name type="scientific">Ranitomeya imitator</name>
    <name type="common">mimic poison frog</name>
    <dbReference type="NCBI Taxonomy" id="111125"/>
    <lineage>
        <taxon>Eukaryota</taxon>
        <taxon>Metazoa</taxon>
        <taxon>Chordata</taxon>
        <taxon>Craniata</taxon>
        <taxon>Vertebrata</taxon>
        <taxon>Euteleostomi</taxon>
        <taxon>Amphibia</taxon>
        <taxon>Batrachia</taxon>
        <taxon>Anura</taxon>
        <taxon>Neobatrachia</taxon>
        <taxon>Hyloidea</taxon>
        <taxon>Dendrobatidae</taxon>
        <taxon>Dendrobatinae</taxon>
        <taxon>Ranitomeya</taxon>
    </lineage>
</organism>
<dbReference type="InterPro" id="IPR045318">
    <property type="entry name" value="EZH1/2-like"/>
</dbReference>
<protein>
    <submittedName>
        <fullName evidence="6">Uncharacterized protein</fullName>
    </submittedName>
</protein>
<sequence>MQYATFAPKSRFNDAKSAISQPMKGNDQESDPDETMLPHHERYTTDRHGDTDEVAHELQEEKRELVHRPQSHNHSIRSCHCCTPGEVQMSPGSISAPAKGQAENKADEDGKASTQGKTRGSKRNVTRPLPSDLIFSAISAVFPERGFPEEVRNRYKELTAETDPNTLPPQCTPNIDGPLAKSVPREQSLHSFHTLFCRRCFKYDCFLHLSDRRGICRHTEWNRVYFLRGLSSSVAKKSEKYKKCPICAINFKDSWQKSLCESCTSRIVGEEQASLMMNMRAIVREEVQASISGLTFPQPIRSVPQDPQRSKKRQRESDLSSEDSPFESDLE</sequence>
<evidence type="ECO:0000313" key="7">
    <source>
        <dbReference type="Proteomes" id="UP001176940"/>
    </source>
</evidence>
<gene>
    <name evidence="6" type="ORF">RIMI_LOCUS6973260</name>
</gene>
<comment type="caution">
    <text evidence="6">The sequence shown here is derived from an EMBL/GenBank/DDBJ whole genome shotgun (WGS) entry which is preliminary data.</text>
</comment>
<accession>A0ABN9LE71</accession>
<feature type="region of interest" description="Disordered" evidence="3">
    <location>
        <begin position="295"/>
        <end position="331"/>
    </location>
</feature>
<feature type="domain" description="Polycomb repressive complex 2 subunit EZH1/EZH2 tri-helical" evidence="4">
    <location>
        <begin position="102"/>
        <end position="159"/>
    </location>
</feature>
<proteinExistence type="predicted"/>
<feature type="compositionally biased region" description="Acidic residues" evidence="3">
    <location>
        <begin position="319"/>
        <end position="331"/>
    </location>
</feature>
<keyword evidence="7" id="KW-1185">Reference proteome</keyword>
<evidence type="ECO:0000256" key="1">
    <source>
        <dbReference type="ARBA" id="ARBA00023015"/>
    </source>
</evidence>
<feature type="region of interest" description="Disordered" evidence="3">
    <location>
        <begin position="90"/>
        <end position="127"/>
    </location>
</feature>
<feature type="region of interest" description="Disordered" evidence="3">
    <location>
        <begin position="1"/>
        <end position="57"/>
    </location>
</feature>
<dbReference type="Proteomes" id="UP001176940">
    <property type="component" value="Unassembled WGS sequence"/>
</dbReference>
<dbReference type="PANTHER" id="PTHR45747">
    <property type="entry name" value="HISTONE-LYSINE N-METHYLTRANSFERASE E(Z)"/>
    <property type="match status" value="1"/>
</dbReference>
<evidence type="ECO:0000259" key="5">
    <source>
        <dbReference type="Pfam" id="PF21358"/>
    </source>
</evidence>
<reference evidence="6" key="1">
    <citation type="submission" date="2023-07" db="EMBL/GenBank/DDBJ databases">
        <authorList>
            <person name="Stuckert A."/>
        </authorList>
    </citation>
    <scope>NUCLEOTIDE SEQUENCE</scope>
</reference>
<dbReference type="Pfam" id="PF21358">
    <property type="entry name" value="Ezh2_MCSS"/>
    <property type="match status" value="1"/>
</dbReference>
<dbReference type="PANTHER" id="PTHR45747:SF4">
    <property type="entry name" value="HISTONE-LYSINE N-METHYLTRANSFERASE E(Z)"/>
    <property type="match status" value="1"/>
</dbReference>
<feature type="compositionally biased region" description="Basic and acidic residues" evidence="3">
    <location>
        <begin position="102"/>
        <end position="111"/>
    </location>
</feature>
<keyword evidence="1" id="KW-0805">Transcription regulation</keyword>
<evidence type="ECO:0000256" key="3">
    <source>
        <dbReference type="SAM" id="MobiDB-lite"/>
    </source>
</evidence>
<evidence type="ECO:0000259" key="4">
    <source>
        <dbReference type="Pfam" id="PF18118"/>
    </source>
</evidence>
<dbReference type="Pfam" id="PF18118">
    <property type="entry name" value="PRC2_HTH_1"/>
    <property type="match status" value="1"/>
</dbReference>
<name>A0ABN9LE71_9NEOB</name>
<keyword evidence="2" id="KW-0804">Transcription</keyword>
<evidence type="ECO:0000256" key="2">
    <source>
        <dbReference type="ARBA" id="ARBA00023163"/>
    </source>
</evidence>
<dbReference type="InterPro" id="IPR041343">
    <property type="entry name" value="PRC2_HTH_1"/>
</dbReference>
<dbReference type="EMBL" id="CAUEEQ010012912">
    <property type="protein sequence ID" value="CAJ0936791.1"/>
    <property type="molecule type" value="Genomic_DNA"/>
</dbReference>
<dbReference type="InterPro" id="IPR048358">
    <property type="entry name" value="EZH1/2_MCSS"/>
</dbReference>